<dbReference type="PIRSF" id="PIRSF001400">
    <property type="entry name" value="Enolase"/>
    <property type="match status" value="1"/>
</dbReference>
<dbReference type="EC" id="4.2.1.11" evidence="3 9"/>
<reference evidence="12 13" key="1">
    <citation type="submission" date="2015-07" db="EMBL/GenBank/DDBJ databases">
        <authorList>
            <person name="Ju K.-S."/>
            <person name="Doroghazi J.R."/>
            <person name="Metcalf W.W."/>
        </authorList>
    </citation>
    <scope>NUCLEOTIDE SEQUENCE [LARGE SCALE GENOMIC DNA]</scope>
    <source>
        <strain evidence="12 13">NRRL B-3589</strain>
    </source>
</reference>
<keyword evidence="7 9" id="KW-0324">Glycolysis</keyword>
<keyword evidence="8 9" id="KW-0456">Lyase</keyword>
<dbReference type="SMART" id="SM01193">
    <property type="entry name" value="Enolase_N"/>
    <property type="match status" value="1"/>
</dbReference>
<feature type="binding site" evidence="9">
    <location>
        <position position="386"/>
    </location>
    <ligand>
        <name>(2R)-2-phosphoglycerate</name>
        <dbReference type="ChEBI" id="CHEBI:58289"/>
    </ligand>
</feature>
<evidence type="ECO:0000256" key="6">
    <source>
        <dbReference type="ARBA" id="ARBA00022842"/>
    </source>
</evidence>
<dbReference type="EMBL" id="LGUT01000445">
    <property type="protein sequence ID" value="KOG91024.1"/>
    <property type="molecule type" value="Genomic_DNA"/>
</dbReference>
<comment type="function">
    <text evidence="9">Catalyzes the reversible conversion of 2-phosphoglycerate (2-PG) into phosphoenolpyruvate (PEP). It is essential for the degradation of carbohydrates via glycolysis.</text>
</comment>
<keyword evidence="6 9" id="KW-0460">Magnesium</keyword>
<dbReference type="NCBIfam" id="TIGR01060">
    <property type="entry name" value="eno"/>
    <property type="match status" value="1"/>
</dbReference>
<evidence type="ECO:0000259" key="10">
    <source>
        <dbReference type="SMART" id="SM01192"/>
    </source>
</evidence>
<comment type="cofactor">
    <cofactor evidence="9">
        <name>Mg(2+)</name>
        <dbReference type="ChEBI" id="CHEBI:18420"/>
    </cofactor>
    <text evidence="9">Binds a second Mg(2+) ion via substrate during catalysis.</text>
</comment>
<feature type="binding site" evidence="9">
    <location>
        <position position="310"/>
    </location>
    <ligand>
        <name>Mg(2+)</name>
        <dbReference type="ChEBI" id="CHEBI:18420"/>
    </ligand>
</feature>
<organism evidence="12 13">
    <name type="scientific">Streptomyces varsoviensis</name>
    <dbReference type="NCBI Taxonomy" id="67373"/>
    <lineage>
        <taxon>Bacteria</taxon>
        <taxon>Bacillati</taxon>
        <taxon>Actinomycetota</taxon>
        <taxon>Actinomycetes</taxon>
        <taxon>Kitasatosporales</taxon>
        <taxon>Streptomycetaceae</taxon>
        <taxon>Streptomyces</taxon>
    </lineage>
</organism>
<comment type="subcellular location">
    <subcellularLocation>
        <location evidence="9">Cytoplasm</location>
    </subcellularLocation>
    <subcellularLocation>
        <location evidence="9">Secreted</location>
    </subcellularLocation>
    <subcellularLocation>
        <location evidence="9">Cell surface</location>
    </subcellularLocation>
    <text evidence="9">Fractions of enolase are present in both the cytoplasm and on the cell surface.</text>
</comment>
<dbReference type="PANTHER" id="PTHR11902:SF1">
    <property type="entry name" value="ENOLASE"/>
    <property type="match status" value="1"/>
</dbReference>
<evidence type="ECO:0000256" key="5">
    <source>
        <dbReference type="ARBA" id="ARBA00022525"/>
    </source>
</evidence>
<dbReference type="SUPFAM" id="SSF51604">
    <property type="entry name" value="Enolase C-terminal domain-like"/>
    <property type="match status" value="1"/>
</dbReference>
<dbReference type="CDD" id="cd03313">
    <property type="entry name" value="enolase"/>
    <property type="match status" value="1"/>
</dbReference>
<gene>
    <name evidence="9 12" type="primary">eno</name>
    <name evidence="12" type="ORF">ADK38_05460</name>
</gene>
<dbReference type="InterPro" id="IPR020809">
    <property type="entry name" value="Enolase_CS"/>
</dbReference>
<feature type="active site" description="Proton acceptor" evidence="9">
    <location>
        <position position="335"/>
    </location>
</feature>
<keyword evidence="13" id="KW-1185">Reference proteome</keyword>
<proteinExistence type="inferred from homology"/>
<dbReference type="InterPro" id="IPR020811">
    <property type="entry name" value="Enolase_N"/>
</dbReference>
<feature type="binding site" evidence="9">
    <location>
        <position position="365"/>
    </location>
    <ligand>
        <name>(2R)-2-phosphoglycerate</name>
        <dbReference type="ChEBI" id="CHEBI:58289"/>
    </ligand>
</feature>
<dbReference type="Pfam" id="PF03952">
    <property type="entry name" value="Enolase_N"/>
    <property type="match status" value="1"/>
</dbReference>
<evidence type="ECO:0000256" key="7">
    <source>
        <dbReference type="ARBA" id="ARBA00023152"/>
    </source>
</evidence>
<dbReference type="PRINTS" id="PR00148">
    <property type="entry name" value="ENOLASE"/>
</dbReference>
<feature type="binding site" evidence="9">
    <location>
        <position position="163"/>
    </location>
    <ligand>
        <name>(2R)-2-phosphoglycerate</name>
        <dbReference type="ChEBI" id="CHEBI:58289"/>
    </ligand>
</feature>
<evidence type="ECO:0000259" key="11">
    <source>
        <dbReference type="SMART" id="SM01193"/>
    </source>
</evidence>
<dbReference type="Gene3D" id="3.20.20.120">
    <property type="entry name" value="Enolase-like C-terminal domain"/>
    <property type="match status" value="1"/>
</dbReference>
<dbReference type="SMART" id="SM01192">
    <property type="entry name" value="Enolase_C"/>
    <property type="match status" value="1"/>
</dbReference>
<feature type="binding site" evidence="9">
    <location>
        <position position="335"/>
    </location>
    <ligand>
        <name>(2R)-2-phosphoglycerate</name>
        <dbReference type="ChEBI" id="CHEBI:58289"/>
    </ligand>
</feature>
<feature type="domain" description="Enolase C-terminal TIM barrel" evidence="10">
    <location>
        <begin position="139"/>
        <end position="423"/>
    </location>
</feature>
<dbReference type="SFLD" id="SFLDG00178">
    <property type="entry name" value="enolase"/>
    <property type="match status" value="1"/>
</dbReference>
<evidence type="ECO:0000256" key="4">
    <source>
        <dbReference type="ARBA" id="ARBA00017068"/>
    </source>
</evidence>
<evidence type="ECO:0000256" key="1">
    <source>
        <dbReference type="ARBA" id="ARBA00005031"/>
    </source>
</evidence>
<protein>
    <recommendedName>
        <fullName evidence="4 9">Enolase</fullName>
        <ecNumber evidence="3 9">4.2.1.11</ecNumber>
    </recommendedName>
    <alternativeName>
        <fullName evidence="9">2-phospho-D-glycerate hydro-lyase</fullName>
    </alternativeName>
    <alternativeName>
        <fullName evidence="9">2-phosphoglycerate dehydratase</fullName>
    </alternativeName>
</protein>
<accession>A0ABR5JC44</accession>
<evidence type="ECO:0000256" key="3">
    <source>
        <dbReference type="ARBA" id="ARBA00012058"/>
    </source>
</evidence>
<comment type="similarity">
    <text evidence="2 9">Belongs to the enolase family.</text>
</comment>
<feature type="binding site" evidence="9">
    <location>
        <position position="283"/>
    </location>
    <ligand>
        <name>Mg(2+)</name>
        <dbReference type="ChEBI" id="CHEBI:18420"/>
    </ligand>
</feature>
<dbReference type="Pfam" id="PF00113">
    <property type="entry name" value="Enolase_C"/>
    <property type="match status" value="1"/>
</dbReference>
<name>A0ABR5JC44_9ACTN</name>
<dbReference type="HAMAP" id="MF_00318">
    <property type="entry name" value="Enolase"/>
    <property type="match status" value="1"/>
</dbReference>
<feature type="binding site" evidence="9">
    <location>
        <position position="242"/>
    </location>
    <ligand>
        <name>Mg(2+)</name>
        <dbReference type="ChEBI" id="CHEBI:18420"/>
    </ligand>
</feature>
<evidence type="ECO:0000313" key="12">
    <source>
        <dbReference type="EMBL" id="KOG91024.1"/>
    </source>
</evidence>
<evidence type="ECO:0000313" key="13">
    <source>
        <dbReference type="Proteomes" id="UP000037020"/>
    </source>
</evidence>
<evidence type="ECO:0000256" key="9">
    <source>
        <dbReference type="HAMAP-Rule" id="MF_00318"/>
    </source>
</evidence>
<dbReference type="Gene3D" id="3.30.390.10">
    <property type="entry name" value="Enolase-like, N-terminal domain"/>
    <property type="match status" value="1"/>
</dbReference>
<evidence type="ECO:0000256" key="2">
    <source>
        <dbReference type="ARBA" id="ARBA00009604"/>
    </source>
</evidence>
<feature type="active site" description="Proton donor" evidence="9">
    <location>
        <position position="205"/>
    </location>
</feature>
<dbReference type="PANTHER" id="PTHR11902">
    <property type="entry name" value="ENOLASE"/>
    <property type="match status" value="1"/>
</dbReference>
<dbReference type="GO" id="GO:0004634">
    <property type="term" value="F:phosphopyruvate hydratase activity"/>
    <property type="evidence" value="ECO:0007669"/>
    <property type="project" value="UniProtKB-EC"/>
</dbReference>
<keyword evidence="5 9" id="KW-0964">Secreted</keyword>
<comment type="caution">
    <text evidence="12">The sequence shown here is derived from an EMBL/GenBank/DDBJ whole genome shotgun (WGS) entry which is preliminary data.</text>
</comment>
<dbReference type="RefSeq" id="WP_030892065.1">
    <property type="nucleotide sequence ID" value="NZ_JBEZAH010000004.1"/>
</dbReference>
<dbReference type="SUPFAM" id="SSF54826">
    <property type="entry name" value="Enolase N-terminal domain-like"/>
    <property type="match status" value="1"/>
</dbReference>
<comment type="catalytic activity">
    <reaction evidence="9">
        <text>(2R)-2-phosphoglycerate = phosphoenolpyruvate + H2O</text>
        <dbReference type="Rhea" id="RHEA:10164"/>
        <dbReference type="ChEBI" id="CHEBI:15377"/>
        <dbReference type="ChEBI" id="CHEBI:58289"/>
        <dbReference type="ChEBI" id="CHEBI:58702"/>
        <dbReference type="EC" id="4.2.1.11"/>
    </reaction>
</comment>
<feature type="binding site" evidence="9">
    <location>
        <position position="364"/>
    </location>
    <ligand>
        <name>(2R)-2-phosphoglycerate</name>
        <dbReference type="ChEBI" id="CHEBI:58289"/>
    </ligand>
</feature>
<dbReference type="SFLD" id="SFLDF00002">
    <property type="entry name" value="enolase"/>
    <property type="match status" value="1"/>
</dbReference>
<evidence type="ECO:0000256" key="8">
    <source>
        <dbReference type="ARBA" id="ARBA00023239"/>
    </source>
</evidence>
<dbReference type="PROSITE" id="PS00164">
    <property type="entry name" value="ENOLASE"/>
    <property type="match status" value="1"/>
</dbReference>
<keyword evidence="9" id="KW-0963">Cytoplasm</keyword>
<keyword evidence="9" id="KW-0479">Metal-binding</keyword>
<comment type="pathway">
    <text evidence="1 9">Carbohydrate degradation; glycolysis; pyruvate from D-glyceraldehyde 3-phosphate: step 4/5.</text>
</comment>
<dbReference type="Proteomes" id="UP000037020">
    <property type="component" value="Unassembled WGS sequence"/>
</dbReference>
<dbReference type="InterPro" id="IPR000941">
    <property type="entry name" value="Enolase"/>
</dbReference>
<dbReference type="InterPro" id="IPR020810">
    <property type="entry name" value="Enolase_C"/>
</dbReference>
<feature type="domain" description="Enolase N-terminal" evidence="11">
    <location>
        <begin position="4"/>
        <end position="134"/>
    </location>
</feature>
<dbReference type="InterPro" id="IPR029017">
    <property type="entry name" value="Enolase-like_N"/>
</dbReference>
<dbReference type="InterPro" id="IPR036849">
    <property type="entry name" value="Enolase-like_C_sf"/>
</dbReference>
<dbReference type="SFLD" id="SFLDS00001">
    <property type="entry name" value="Enolase"/>
    <property type="match status" value="1"/>
</dbReference>
<sequence>MPSIDVVVAREILDSRGNPTVEVEVGLDDGSTGRAAVPSGASTGAFEALELRDGDRNRYQGKGVEKAVLAVIEQIGPELVGYDATEQRLIDQAMFDLDATADKSSLGANAILGVSLAVAHAASEASDLPLFRYLGGPNAHLLPVPMMNILNGGSHADSNVDIQEFMIAPIGAESFSEALRWGAEVYHTLKAVLKERGLSTGLGDEGGFAPNLGSNREALDLIVEAIKQAGYAPGQDIALALDVAASEFYKDGVYAFEGQERSAAQMTEYYEELVAAYPLVSIEDPLFEDDWSGWKVLTDKLGEKVQIVGDDLFVTNPERLGRGIEEGAANALLVKVNQIGSLTETLDAVELAQRNGFKCMMSHRSGETEDVTIADLAVATNCGQIKTGAPARSERVAKYNQLLRIEEILDDAAVYAGRSAFPRFKG</sequence>